<evidence type="ECO:0008006" key="3">
    <source>
        <dbReference type="Google" id="ProtNLM"/>
    </source>
</evidence>
<dbReference type="AlphaFoldDB" id="A0AAV1Z6C1"/>
<sequence>MVPQDTRLLLLSEDLLQGLLSGQPPSSAGRAGLLIKSGHPGAAQLLAEFLQGGFQSVSGERVDSPGPVL</sequence>
<protein>
    <recommendedName>
        <fullName evidence="3">Histone H3</fullName>
    </recommendedName>
</protein>
<accession>A0AAV1Z6C1</accession>
<name>A0AAV1Z6C1_9ARAC</name>
<organism evidence="1 2">
    <name type="scientific">Larinioides sclopetarius</name>
    <dbReference type="NCBI Taxonomy" id="280406"/>
    <lineage>
        <taxon>Eukaryota</taxon>
        <taxon>Metazoa</taxon>
        <taxon>Ecdysozoa</taxon>
        <taxon>Arthropoda</taxon>
        <taxon>Chelicerata</taxon>
        <taxon>Arachnida</taxon>
        <taxon>Araneae</taxon>
        <taxon>Araneomorphae</taxon>
        <taxon>Entelegynae</taxon>
        <taxon>Araneoidea</taxon>
        <taxon>Araneidae</taxon>
        <taxon>Larinioides</taxon>
    </lineage>
</organism>
<evidence type="ECO:0000313" key="1">
    <source>
        <dbReference type="EMBL" id="CAL1266982.1"/>
    </source>
</evidence>
<dbReference type="Proteomes" id="UP001497382">
    <property type="component" value="Unassembled WGS sequence"/>
</dbReference>
<evidence type="ECO:0000313" key="2">
    <source>
        <dbReference type="Proteomes" id="UP001497382"/>
    </source>
</evidence>
<proteinExistence type="predicted"/>
<gene>
    <name evidence="1" type="ORF">LARSCL_LOCUS3390</name>
</gene>
<comment type="caution">
    <text evidence="1">The sequence shown here is derived from an EMBL/GenBank/DDBJ whole genome shotgun (WGS) entry which is preliminary data.</text>
</comment>
<dbReference type="EMBL" id="CAXIEN010000025">
    <property type="protein sequence ID" value="CAL1266982.1"/>
    <property type="molecule type" value="Genomic_DNA"/>
</dbReference>
<keyword evidence="2" id="KW-1185">Reference proteome</keyword>
<reference evidence="1 2" key="1">
    <citation type="submission" date="2024-04" db="EMBL/GenBank/DDBJ databases">
        <authorList>
            <person name="Rising A."/>
            <person name="Reimegard J."/>
            <person name="Sonavane S."/>
            <person name="Akerstrom W."/>
            <person name="Nylinder S."/>
            <person name="Hedman E."/>
            <person name="Kallberg Y."/>
        </authorList>
    </citation>
    <scope>NUCLEOTIDE SEQUENCE [LARGE SCALE GENOMIC DNA]</scope>
</reference>